<feature type="region of interest" description="Disordered" evidence="1">
    <location>
        <begin position="1"/>
        <end position="68"/>
    </location>
</feature>
<evidence type="ECO:0000256" key="1">
    <source>
        <dbReference type="SAM" id="MobiDB-lite"/>
    </source>
</evidence>
<dbReference type="Proteomes" id="UP000824890">
    <property type="component" value="Unassembled WGS sequence"/>
</dbReference>
<keyword evidence="3" id="KW-1185">Reference proteome</keyword>
<accession>A0ABQ8B228</accession>
<evidence type="ECO:0000313" key="2">
    <source>
        <dbReference type="EMBL" id="KAH0898862.1"/>
    </source>
</evidence>
<evidence type="ECO:0000313" key="3">
    <source>
        <dbReference type="Proteomes" id="UP000824890"/>
    </source>
</evidence>
<name>A0ABQ8B228_BRANA</name>
<feature type="region of interest" description="Disordered" evidence="1">
    <location>
        <begin position="102"/>
        <end position="158"/>
    </location>
</feature>
<organism evidence="2 3">
    <name type="scientific">Brassica napus</name>
    <name type="common">Rape</name>
    <dbReference type="NCBI Taxonomy" id="3708"/>
    <lineage>
        <taxon>Eukaryota</taxon>
        <taxon>Viridiplantae</taxon>
        <taxon>Streptophyta</taxon>
        <taxon>Embryophyta</taxon>
        <taxon>Tracheophyta</taxon>
        <taxon>Spermatophyta</taxon>
        <taxon>Magnoliopsida</taxon>
        <taxon>eudicotyledons</taxon>
        <taxon>Gunneridae</taxon>
        <taxon>Pentapetalae</taxon>
        <taxon>rosids</taxon>
        <taxon>malvids</taxon>
        <taxon>Brassicales</taxon>
        <taxon>Brassicaceae</taxon>
        <taxon>Brassiceae</taxon>
        <taxon>Brassica</taxon>
    </lineage>
</organism>
<reference evidence="2 3" key="1">
    <citation type="submission" date="2021-05" db="EMBL/GenBank/DDBJ databases">
        <title>Genome Assembly of Synthetic Allotetraploid Brassica napus Reveals Homoeologous Exchanges between Subgenomes.</title>
        <authorList>
            <person name="Davis J.T."/>
        </authorList>
    </citation>
    <scope>NUCLEOTIDE SEQUENCE [LARGE SCALE GENOMIC DNA]</scope>
    <source>
        <strain evidence="3">cv. Da-Ae</strain>
        <tissue evidence="2">Seedling</tissue>
    </source>
</reference>
<comment type="caution">
    <text evidence="2">The sequence shown here is derived from an EMBL/GenBank/DDBJ whole genome shotgun (WGS) entry which is preliminary data.</text>
</comment>
<sequence>MGEDDPRQGHLAHGQGRPALRSLRPWGRTNRAEVTSPMGEDDTCRGHHAHGRGPTSRPETVHPRLSSRNTILGPLDAIPMNVEKRISLDEVSIISEDRLSRGHLAHGRGRPAPRSPRPWARTTRAEVTSPMGEDDPHQGYLAHGRGPTSRPETVHPRLSSRNIILKSLDAIPVSRLA</sequence>
<protein>
    <submittedName>
        <fullName evidence="2">Uncharacterized protein</fullName>
    </submittedName>
</protein>
<dbReference type="EMBL" id="JAGKQM010000012">
    <property type="protein sequence ID" value="KAH0898862.1"/>
    <property type="molecule type" value="Genomic_DNA"/>
</dbReference>
<proteinExistence type="predicted"/>
<gene>
    <name evidence="2" type="ORF">HID58_048430</name>
</gene>
<feature type="compositionally biased region" description="Basic residues" evidence="1">
    <location>
        <begin position="102"/>
        <end position="111"/>
    </location>
</feature>